<evidence type="ECO:0000256" key="3">
    <source>
        <dbReference type="ARBA" id="ARBA00022707"/>
    </source>
</evidence>
<evidence type="ECO:0000256" key="2">
    <source>
        <dbReference type="ARBA" id="ARBA00015736"/>
    </source>
</evidence>
<dbReference type="InterPro" id="IPR019142">
    <property type="entry name" value="Dymeclin"/>
</dbReference>
<organism evidence="5">
    <name type="scientific">Triatoma infestans</name>
    <name type="common">Assassin bug</name>
    <dbReference type="NCBI Taxonomy" id="30076"/>
    <lineage>
        <taxon>Eukaryota</taxon>
        <taxon>Metazoa</taxon>
        <taxon>Ecdysozoa</taxon>
        <taxon>Arthropoda</taxon>
        <taxon>Hexapoda</taxon>
        <taxon>Insecta</taxon>
        <taxon>Pterygota</taxon>
        <taxon>Neoptera</taxon>
        <taxon>Paraneoptera</taxon>
        <taxon>Hemiptera</taxon>
        <taxon>Heteroptera</taxon>
        <taxon>Panheteroptera</taxon>
        <taxon>Cimicomorpha</taxon>
        <taxon>Reduviidae</taxon>
        <taxon>Triatominae</taxon>
        <taxon>Triatoma</taxon>
    </lineage>
</organism>
<comment type="similarity">
    <text evidence="1">Belongs to the dymeclin family.</text>
</comment>
<dbReference type="PANTHER" id="PTHR12895:SF9">
    <property type="entry name" value="DYMECLIN"/>
    <property type="match status" value="1"/>
</dbReference>
<keyword evidence="3" id="KW-0519">Myristate</keyword>
<dbReference type="Pfam" id="PF09742">
    <property type="entry name" value="Dymeclin"/>
    <property type="match status" value="1"/>
</dbReference>
<protein>
    <recommendedName>
        <fullName evidence="2">Dymeclin</fullName>
    </recommendedName>
</protein>
<reference evidence="5" key="1">
    <citation type="journal article" date="2014" name="PLoS Negl. Trop. Dis.">
        <title>An updated insight into the Sialotranscriptome of Triatoma infestans: developmental stage and geographic variations.</title>
        <authorList>
            <person name="Schwarz A."/>
            <person name="Medrano-Mercado N."/>
            <person name="Schaub G.A."/>
            <person name="Struchiner C.J."/>
            <person name="Bargues M.D."/>
            <person name="Levy M.Z."/>
            <person name="Ribeiro J.M."/>
        </authorList>
    </citation>
    <scope>NUCLEOTIDE SEQUENCE</scope>
    <source>
        <strain evidence="5">Chile</strain>
        <tissue evidence="5">Salivary glands</tissue>
    </source>
</reference>
<accession>A0A023F1F0</accession>
<dbReference type="AlphaFoldDB" id="A0A023F1F0"/>
<evidence type="ECO:0000256" key="1">
    <source>
        <dbReference type="ARBA" id="ARBA00010603"/>
    </source>
</evidence>
<sequence>MGGLQSRVEHMGSNKLLQRLASPEHISVDDVFWNRLLLFERRPFTLNEDEILYEKCKNLCTMFAANNLRSGNFGSLLRVFLSKSSEVLVSAELDDGTCSLYTHNALLIIRHLLRHLIHKYPESEIIRQLEAPGPSSVKKPDTEPMLVQLVDSLIDTIVHVPVRDATYNLHMETTRTLLTLLSLSQFTVESSSALEVYRLIYQNRQAECFLLTLVSRLISQHKQPEETGGSIILHIADFFGLFTPPTDPDSSPLARISVLLITVLINHCLDGNNVYRNYLSCISDGMSDLFKSICYALDKEETTLILYYLLHRNTSFRAFVLSRSDIPSLVLPMLRTIYRGSDNNCHHMYMSLIILLILTEDNVFNKKIHTTMIKNVSWYTDRNLTEISLGGLIILVTTRTVQYNLLKMRDEYLHTNCLAALANMSSQFTELHPYVCQRLIGLFEVLARTYNRANQELVAIERALRIILEVLNSCLSNQLVHNTNLIYTLLYKKDIFETFRNNPAFQDIIHNLDQVMQYFTSKLDMEGESCNDVDTVSAVIVKAAHQWPTHRLQKFPELKFKYVEEEKPDEFFIPYVWSLVTQYSNIYWQTSLFRQH</sequence>
<evidence type="ECO:0000313" key="5">
    <source>
        <dbReference type="EMBL" id="JAC14819.1"/>
    </source>
</evidence>
<proteinExistence type="evidence at transcript level"/>
<name>A0A023F1F0_TRIIF</name>
<dbReference type="GO" id="GO:0007030">
    <property type="term" value="P:Golgi organization"/>
    <property type="evidence" value="ECO:0007669"/>
    <property type="project" value="TreeGrafter"/>
</dbReference>
<dbReference type="GO" id="GO:0005794">
    <property type="term" value="C:Golgi apparatus"/>
    <property type="evidence" value="ECO:0007669"/>
    <property type="project" value="TreeGrafter"/>
</dbReference>
<evidence type="ECO:0000256" key="4">
    <source>
        <dbReference type="ARBA" id="ARBA00023288"/>
    </source>
</evidence>
<dbReference type="EMBL" id="GBBI01003893">
    <property type="protein sequence ID" value="JAC14819.1"/>
    <property type="molecule type" value="mRNA"/>
</dbReference>
<keyword evidence="4" id="KW-0449">Lipoprotein</keyword>
<dbReference type="PANTHER" id="PTHR12895">
    <property type="entry name" value="DYMECLIN"/>
    <property type="match status" value="1"/>
</dbReference>